<reference evidence="1 2" key="1">
    <citation type="submission" date="2021-02" db="EMBL/GenBank/DDBJ databases">
        <title>Pan-genome distribution and transcriptional activeness of fungal secondary metabolism genes in Aspergillus section Fumigati.</title>
        <authorList>
            <person name="Takahashi H."/>
            <person name="Umemura M."/>
            <person name="Ninomiya A."/>
            <person name="Kusuya Y."/>
            <person name="Urayama S."/>
            <person name="Shimizu M."/>
            <person name="Watanabe A."/>
            <person name="Kamei K."/>
            <person name="Yaguchi T."/>
            <person name="Hagiwara D."/>
        </authorList>
    </citation>
    <scope>NUCLEOTIDE SEQUENCE [LARGE SCALE GENOMIC DNA]</scope>
    <source>
        <strain evidence="1 2">IFM 47045</strain>
    </source>
</reference>
<accession>A0A9P3BVB1</accession>
<dbReference type="OrthoDB" id="4364812at2759"/>
<keyword evidence="2" id="KW-1185">Reference proteome</keyword>
<gene>
    <name evidence="1" type="ORF">Aspvir_006962</name>
</gene>
<name>A0A9P3BVB1_ASPVI</name>
<evidence type="ECO:0000313" key="2">
    <source>
        <dbReference type="Proteomes" id="UP000710440"/>
    </source>
</evidence>
<sequence>MRHQKTATAGWYVGFSTTARDLPGTERVTNEREIRGVEKRETQLLEILEQEGEDRKGPPQAELDATGFARHYWFYHAECVVTHPFGEEEKALDDRKILHVFLDDCVNIVRQYHRDSCSASGFDGLRFEGLWDELFRFAGDICEIGPAYLPGGVRGPPYESPARKTG</sequence>
<protein>
    <submittedName>
        <fullName evidence="1">Uncharacterized protein</fullName>
    </submittedName>
</protein>
<dbReference type="Proteomes" id="UP000710440">
    <property type="component" value="Unassembled WGS sequence"/>
</dbReference>
<comment type="caution">
    <text evidence="1">The sequence shown here is derived from an EMBL/GenBank/DDBJ whole genome shotgun (WGS) entry which is preliminary data.</text>
</comment>
<dbReference type="GeneID" id="66934944"/>
<dbReference type="AlphaFoldDB" id="A0A9P3BVB1"/>
<proteinExistence type="predicted"/>
<dbReference type="RefSeq" id="XP_043126085.1">
    <property type="nucleotide sequence ID" value="XM_043270150.1"/>
</dbReference>
<dbReference type="EMBL" id="BOPL01000004">
    <property type="protein sequence ID" value="GIK02899.1"/>
    <property type="molecule type" value="Genomic_DNA"/>
</dbReference>
<evidence type="ECO:0000313" key="1">
    <source>
        <dbReference type="EMBL" id="GIK02899.1"/>
    </source>
</evidence>
<organism evidence="1 2">
    <name type="scientific">Aspergillus viridinutans</name>
    <dbReference type="NCBI Taxonomy" id="75553"/>
    <lineage>
        <taxon>Eukaryota</taxon>
        <taxon>Fungi</taxon>
        <taxon>Dikarya</taxon>
        <taxon>Ascomycota</taxon>
        <taxon>Pezizomycotina</taxon>
        <taxon>Eurotiomycetes</taxon>
        <taxon>Eurotiomycetidae</taxon>
        <taxon>Eurotiales</taxon>
        <taxon>Aspergillaceae</taxon>
        <taxon>Aspergillus</taxon>
        <taxon>Aspergillus subgen. Fumigati</taxon>
    </lineage>
</organism>